<dbReference type="InterPro" id="IPR036390">
    <property type="entry name" value="WH_DNA-bd_sf"/>
</dbReference>
<dbReference type="EMBL" id="CDGJ01000134">
    <property type="protein sequence ID" value="CEJ09601.1"/>
    <property type="molecule type" value="Genomic_DNA"/>
</dbReference>
<dbReference type="InterPro" id="IPR036388">
    <property type="entry name" value="WH-like_DNA-bd_sf"/>
</dbReference>
<dbReference type="PANTHER" id="PTHR33164">
    <property type="entry name" value="TRANSCRIPTIONAL REGULATOR, MARR FAMILY"/>
    <property type="match status" value="1"/>
</dbReference>
<protein>
    <submittedName>
        <fullName evidence="3">Helix_turn_helix multiple antibiotic resistance protein</fullName>
    </submittedName>
    <submittedName>
        <fullName evidence="2">MarR-type HTH domain protein</fullName>
    </submittedName>
</protein>
<dbReference type="Proteomes" id="UP001071230">
    <property type="component" value="Unassembled WGS sequence"/>
</dbReference>
<dbReference type="SMART" id="SM00347">
    <property type="entry name" value="HTH_MARR"/>
    <property type="match status" value="1"/>
</dbReference>
<accession>A0A8S0VVY5</accession>
<proteinExistence type="predicted"/>
<sequence length="142" mass="16253">MSEDGVTEQFLSCWRAINRHLRKGMLTEGEERITRLQWMLLRQVNKEEANTMGNLAAKFGVRPSTISQMADRLEKSQLIRRVPDTRDARIKSITLTEKGQGFIERVESLWAIRLQEGLGRFSPDEQNALLELLERLVASLAG</sequence>
<dbReference type="PANTHER" id="PTHR33164:SF43">
    <property type="entry name" value="HTH-TYPE TRANSCRIPTIONAL REPRESSOR YETL"/>
    <property type="match status" value="1"/>
</dbReference>
<feature type="domain" description="HTH marR-type" evidence="1">
    <location>
        <begin position="1"/>
        <end position="138"/>
    </location>
</feature>
<dbReference type="RefSeq" id="WP_240983925.1">
    <property type="nucleotide sequence ID" value="NZ_CDGJ01000134.1"/>
</dbReference>
<name>A0A8S0VVY5_9FIRM</name>
<gene>
    <name evidence="2" type="ORF">DEACI_0875</name>
    <name evidence="3" type="ORF">DEACI_4086</name>
</gene>
<dbReference type="PROSITE" id="PS50995">
    <property type="entry name" value="HTH_MARR_2"/>
    <property type="match status" value="1"/>
</dbReference>
<evidence type="ECO:0000313" key="2">
    <source>
        <dbReference type="EMBL" id="CAA7600223.1"/>
    </source>
</evidence>
<dbReference type="InterPro" id="IPR039422">
    <property type="entry name" value="MarR/SlyA-like"/>
</dbReference>
<evidence type="ECO:0000313" key="3">
    <source>
        <dbReference type="EMBL" id="CEJ09601.1"/>
    </source>
</evidence>
<dbReference type="KEGG" id="aacx:DEACI_0875"/>
<dbReference type="GO" id="GO:0003700">
    <property type="term" value="F:DNA-binding transcription factor activity"/>
    <property type="evidence" value="ECO:0007669"/>
    <property type="project" value="InterPro"/>
</dbReference>
<dbReference type="InterPro" id="IPR000835">
    <property type="entry name" value="HTH_MarR-typ"/>
</dbReference>
<dbReference type="AlphaFoldDB" id="A0A8S0VVY5"/>
<dbReference type="GO" id="GO:0006950">
    <property type="term" value="P:response to stress"/>
    <property type="evidence" value="ECO:0007669"/>
    <property type="project" value="TreeGrafter"/>
</dbReference>
<dbReference type="EMBL" id="LR746496">
    <property type="protein sequence ID" value="CAA7600223.1"/>
    <property type="molecule type" value="Genomic_DNA"/>
</dbReference>
<dbReference type="SUPFAM" id="SSF46785">
    <property type="entry name" value="Winged helix' DNA-binding domain"/>
    <property type="match status" value="1"/>
</dbReference>
<evidence type="ECO:0000259" key="1">
    <source>
        <dbReference type="PROSITE" id="PS50995"/>
    </source>
</evidence>
<reference evidence="2" key="2">
    <citation type="submission" date="2020-01" db="EMBL/GenBank/DDBJ databases">
        <authorList>
            <person name="Hornung B."/>
        </authorList>
    </citation>
    <scope>NUCLEOTIDE SEQUENCE</scope>
    <source>
        <strain evidence="2">PacBioINE</strain>
    </source>
</reference>
<dbReference type="Pfam" id="PF01047">
    <property type="entry name" value="MarR"/>
    <property type="match status" value="1"/>
</dbReference>
<organism evidence="2">
    <name type="scientific">Acididesulfobacillus acetoxydans</name>
    <dbReference type="NCBI Taxonomy" id="1561005"/>
    <lineage>
        <taxon>Bacteria</taxon>
        <taxon>Bacillati</taxon>
        <taxon>Bacillota</taxon>
        <taxon>Clostridia</taxon>
        <taxon>Eubacteriales</taxon>
        <taxon>Peptococcaceae</taxon>
        <taxon>Acididesulfobacillus</taxon>
    </lineage>
</organism>
<dbReference type="Gene3D" id="1.10.10.10">
    <property type="entry name" value="Winged helix-like DNA-binding domain superfamily/Winged helix DNA-binding domain"/>
    <property type="match status" value="1"/>
</dbReference>
<dbReference type="PRINTS" id="PR00598">
    <property type="entry name" value="HTHMARR"/>
</dbReference>
<evidence type="ECO:0000313" key="4">
    <source>
        <dbReference type="Proteomes" id="UP001071230"/>
    </source>
</evidence>
<reference evidence="3" key="1">
    <citation type="submission" date="2014-11" db="EMBL/GenBank/DDBJ databases">
        <authorList>
            <person name="Hornung B.V."/>
        </authorList>
    </citation>
    <scope>NUCLEOTIDE SEQUENCE</scope>
    <source>
        <strain evidence="3">INE</strain>
    </source>
</reference>
<keyword evidence="4" id="KW-1185">Reference proteome</keyword>
<dbReference type="Proteomes" id="UP000836597">
    <property type="component" value="Chromosome"/>
</dbReference>